<dbReference type="InterPro" id="IPR053835">
    <property type="entry name" value="ASH2L-like_WH"/>
</dbReference>
<feature type="region of interest" description="Disordered" evidence="6">
    <location>
        <begin position="253"/>
        <end position="274"/>
    </location>
</feature>
<dbReference type="SMART" id="SM00449">
    <property type="entry name" value="SPRY"/>
    <property type="match status" value="1"/>
</dbReference>
<dbReference type="Gene3D" id="2.60.120.920">
    <property type="match status" value="1"/>
</dbReference>
<dbReference type="SUPFAM" id="SSF49899">
    <property type="entry name" value="Concanavalin A-like lectins/glucanases"/>
    <property type="match status" value="1"/>
</dbReference>
<dbReference type="EMBL" id="BDGG01000012">
    <property type="protein sequence ID" value="GAV05687.1"/>
    <property type="molecule type" value="Genomic_DNA"/>
</dbReference>
<dbReference type="OrthoDB" id="10266026at2759"/>
<evidence type="ECO:0000256" key="2">
    <source>
        <dbReference type="ARBA" id="ARBA00022723"/>
    </source>
</evidence>
<comment type="subcellular location">
    <subcellularLocation>
        <location evidence="1">Nucleus</location>
    </subcellularLocation>
</comment>
<dbReference type="InterPro" id="IPR043136">
    <property type="entry name" value="B30.2/SPRY_sf"/>
</dbReference>
<evidence type="ECO:0000313" key="9">
    <source>
        <dbReference type="Proteomes" id="UP000186922"/>
    </source>
</evidence>
<dbReference type="Gene3D" id="3.90.980.20">
    <property type="match status" value="1"/>
</dbReference>
<evidence type="ECO:0000313" key="8">
    <source>
        <dbReference type="EMBL" id="GAV05687.1"/>
    </source>
</evidence>
<dbReference type="GO" id="GO:0048188">
    <property type="term" value="C:Set1C/COMPASS complex"/>
    <property type="evidence" value="ECO:0007669"/>
    <property type="project" value="InterPro"/>
</dbReference>
<keyword evidence="4" id="KW-0862">Zinc</keyword>
<name>A0A1D1VW45_RAMVA</name>
<feature type="domain" description="B30.2/SPRY" evidence="7">
    <location>
        <begin position="321"/>
        <end position="543"/>
    </location>
</feature>
<proteinExistence type="predicted"/>
<dbReference type="PANTHER" id="PTHR10598:SF0">
    <property type="entry name" value="SET1_ASH2 HISTONE METHYLTRANSFERASE COMPLEX SUBUNIT ASH2"/>
    <property type="match status" value="1"/>
</dbReference>
<dbReference type="InterPro" id="IPR049455">
    <property type="entry name" value="ASH2-like_PHD"/>
</dbReference>
<organism evidence="8 9">
    <name type="scientific">Ramazzottius varieornatus</name>
    <name type="common">Water bear</name>
    <name type="synonym">Tardigrade</name>
    <dbReference type="NCBI Taxonomy" id="947166"/>
    <lineage>
        <taxon>Eukaryota</taxon>
        <taxon>Metazoa</taxon>
        <taxon>Ecdysozoa</taxon>
        <taxon>Tardigrada</taxon>
        <taxon>Eutardigrada</taxon>
        <taxon>Parachela</taxon>
        <taxon>Hypsibioidea</taxon>
        <taxon>Ramazzottiidae</taxon>
        <taxon>Ramazzottius</taxon>
    </lineage>
</organism>
<evidence type="ECO:0000256" key="4">
    <source>
        <dbReference type="ARBA" id="ARBA00022833"/>
    </source>
</evidence>
<dbReference type="CDD" id="cd12872">
    <property type="entry name" value="SPRY_Ash2"/>
    <property type="match status" value="1"/>
</dbReference>
<evidence type="ECO:0000256" key="3">
    <source>
        <dbReference type="ARBA" id="ARBA00022771"/>
    </source>
</evidence>
<evidence type="ECO:0000256" key="1">
    <source>
        <dbReference type="ARBA" id="ARBA00004123"/>
    </source>
</evidence>
<keyword evidence="9" id="KW-1185">Reference proteome</keyword>
<accession>A0A1D1VW45</accession>
<protein>
    <recommendedName>
        <fullName evidence="7">B30.2/SPRY domain-containing protein</fullName>
    </recommendedName>
</protein>
<dbReference type="Pfam" id="PF00622">
    <property type="entry name" value="SPRY"/>
    <property type="match status" value="2"/>
</dbReference>
<dbReference type="GO" id="GO:0000976">
    <property type="term" value="F:transcription cis-regulatory region binding"/>
    <property type="evidence" value="ECO:0007669"/>
    <property type="project" value="TreeGrafter"/>
</dbReference>
<reference evidence="8 9" key="1">
    <citation type="journal article" date="2016" name="Nat. Commun.">
        <title>Extremotolerant tardigrade genome and improved radiotolerance of human cultured cells by tardigrade-unique protein.</title>
        <authorList>
            <person name="Hashimoto T."/>
            <person name="Horikawa D.D."/>
            <person name="Saito Y."/>
            <person name="Kuwahara H."/>
            <person name="Kozuka-Hata H."/>
            <person name="Shin-I T."/>
            <person name="Minakuchi Y."/>
            <person name="Ohishi K."/>
            <person name="Motoyama A."/>
            <person name="Aizu T."/>
            <person name="Enomoto A."/>
            <person name="Kondo K."/>
            <person name="Tanaka S."/>
            <person name="Hara Y."/>
            <person name="Koshikawa S."/>
            <person name="Sagara H."/>
            <person name="Miura T."/>
            <person name="Yokobori S."/>
            <person name="Miyagawa K."/>
            <person name="Suzuki Y."/>
            <person name="Kubo T."/>
            <person name="Oyama M."/>
            <person name="Kohara Y."/>
            <person name="Fujiyama A."/>
            <person name="Arakawa K."/>
            <person name="Katayama T."/>
            <person name="Toyoda A."/>
            <person name="Kunieda T."/>
        </authorList>
    </citation>
    <scope>NUCLEOTIDE SEQUENCE [LARGE SCALE GENOMIC DNA]</scope>
    <source>
        <strain evidence="8 9">YOKOZUNA-1</strain>
    </source>
</reference>
<dbReference type="PANTHER" id="PTHR10598">
    <property type="entry name" value="SET1/ASH2 HISTONE METHYLTRANSFERASE COMPLEX SUBUNIT ASH2"/>
    <property type="match status" value="1"/>
</dbReference>
<dbReference type="Pfam" id="PF21198">
    <property type="entry name" value="ASH2L-like_WH"/>
    <property type="match status" value="1"/>
</dbReference>
<dbReference type="Proteomes" id="UP000186922">
    <property type="component" value="Unassembled WGS sequence"/>
</dbReference>
<dbReference type="PROSITE" id="PS50188">
    <property type="entry name" value="B302_SPRY"/>
    <property type="match status" value="1"/>
</dbReference>
<dbReference type="Pfam" id="PF21257">
    <property type="entry name" value="PHD_ash2p_like"/>
    <property type="match status" value="1"/>
</dbReference>
<evidence type="ECO:0000256" key="6">
    <source>
        <dbReference type="SAM" id="MobiDB-lite"/>
    </source>
</evidence>
<dbReference type="InterPro" id="IPR013320">
    <property type="entry name" value="ConA-like_dom_sf"/>
</dbReference>
<gene>
    <name evidence="8" type="primary">RvY_15780-1</name>
    <name evidence="8" type="synonym">RvY_15780.1</name>
    <name evidence="8" type="ORF">RvY_15780</name>
</gene>
<feature type="region of interest" description="Disordered" evidence="6">
    <location>
        <begin position="33"/>
        <end position="60"/>
    </location>
</feature>
<sequence>MSADTVNMAIVPNMASPNFPEPADTMLSVMKPLTAVPSPSTDSAPGSPDEKGSQTPGVKKPSALDLVDVRFFDTAEYQCSGCGTWFPLRVVRNTSRGPLSIKPCLPHSLNYEYTCAACSHSGAHHYLEKAFTFLELCTTAIANLTAACEKRGSIERAFSRDREIIPFIDRYWDKMTSDSRRNKSTWRETVSKILSSNTNKILFSMEKDEDSTDARYSLEITNLRQINPYDFVVFTGKSEKRLAPTAAFEKSVRSVKRQKSATAPTAPPQPKMDPLTALKAFPSGVPTEFPANNPPFRYILAECDRNSPLSTTYLNNPDEWHDQQGRQIPPHMYRVFVETKMSLSAQERAPQLRMSSDGLTVTGDKGYSMVRGTHSLSYGRWYYEFKVLECPGNAAIRAGWGTVFSVLQAPLGYDRFGYSWRSRKGTKFHDSRGKHYSDGYGVGDVIGCYIEIPPPEKVADVLPDSCKSEPLVKYKNHLYYEVKDEVAKQVQQLRSVPGSKITFFKNGVSQGVAFSDINAGHYFPCISLYKSCVVRANFGSAFDFPPKSLAFLPVTERVNESSVEQTVADILYNICNTLDF</sequence>
<keyword evidence="3" id="KW-0863">Zinc-finger</keyword>
<dbReference type="InterPro" id="IPR003877">
    <property type="entry name" value="SPRY_dom"/>
</dbReference>
<evidence type="ECO:0000259" key="7">
    <source>
        <dbReference type="PROSITE" id="PS50188"/>
    </source>
</evidence>
<dbReference type="GO" id="GO:0008270">
    <property type="term" value="F:zinc ion binding"/>
    <property type="evidence" value="ECO:0007669"/>
    <property type="project" value="UniProtKB-KW"/>
</dbReference>
<dbReference type="AlphaFoldDB" id="A0A1D1VW45"/>
<keyword evidence="5" id="KW-0539">Nucleus</keyword>
<dbReference type="InterPro" id="IPR037353">
    <property type="entry name" value="ASH2"/>
</dbReference>
<dbReference type="STRING" id="947166.A0A1D1VW45"/>
<evidence type="ECO:0000256" key="5">
    <source>
        <dbReference type="ARBA" id="ARBA00023242"/>
    </source>
</evidence>
<keyword evidence="2" id="KW-0479">Metal-binding</keyword>
<comment type="caution">
    <text evidence="8">The sequence shown here is derived from an EMBL/GenBank/DDBJ whole genome shotgun (WGS) entry which is preliminary data.</text>
</comment>
<dbReference type="InterPro" id="IPR001870">
    <property type="entry name" value="B30.2/SPRY"/>
</dbReference>